<dbReference type="PANTHER" id="PTHR47035">
    <property type="entry name" value="OS11G0150450 PROTEIN"/>
    <property type="match status" value="1"/>
</dbReference>
<proteinExistence type="predicted"/>
<keyword evidence="1" id="KW-0862">Zinc</keyword>
<comment type="caution">
    <text evidence="5">The sequence shown here is derived from an EMBL/GenBank/DDBJ whole genome shotgun (WGS) entry which is preliminary data.</text>
</comment>
<name>A0AAW1HE65_SAPOF</name>
<dbReference type="PANTHER" id="PTHR47035:SF3">
    <property type="entry name" value="OS11G0150450 PROTEIN"/>
    <property type="match status" value="1"/>
</dbReference>
<sequence>MTSGKTDIVMTVIGFIVSTLFIVFICTRLICARIQLSSSRRNFHRHLSSRSNLSSLERGLHGIEPPIVSNFPAKKFGDEYFAASENGQCIICLAEYHKEDVVRILPYCGHYFHRNCIDIWLLQHCTCPVCRISLRETNEKKRSMQLESSSRSQYSMDSPGLHSHYCRLLTRTLETHTINPIQENRHLSPVNIPSAAENKHAESPSFS</sequence>
<feature type="compositionally biased region" description="Basic and acidic residues" evidence="2">
    <location>
        <begin position="197"/>
        <end position="207"/>
    </location>
</feature>
<evidence type="ECO:0000256" key="1">
    <source>
        <dbReference type="PROSITE-ProRule" id="PRU00175"/>
    </source>
</evidence>
<evidence type="ECO:0000256" key="3">
    <source>
        <dbReference type="SAM" id="Phobius"/>
    </source>
</evidence>
<keyword evidence="1" id="KW-0479">Metal-binding</keyword>
<evidence type="ECO:0000313" key="5">
    <source>
        <dbReference type="EMBL" id="KAK9674304.1"/>
    </source>
</evidence>
<dbReference type="SMART" id="SM00184">
    <property type="entry name" value="RING"/>
    <property type="match status" value="1"/>
</dbReference>
<evidence type="ECO:0000259" key="4">
    <source>
        <dbReference type="PROSITE" id="PS50089"/>
    </source>
</evidence>
<dbReference type="Pfam" id="PF13639">
    <property type="entry name" value="zf-RING_2"/>
    <property type="match status" value="1"/>
</dbReference>
<evidence type="ECO:0000256" key="2">
    <source>
        <dbReference type="SAM" id="MobiDB-lite"/>
    </source>
</evidence>
<protein>
    <recommendedName>
        <fullName evidence="4">RING-type domain-containing protein</fullName>
    </recommendedName>
</protein>
<dbReference type="AlphaFoldDB" id="A0AAW1HE65"/>
<dbReference type="InterPro" id="IPR001841">
    <property type="entry name" value="Znf_RING"/>
</dbReference>
<feature type="transmembrane region" description="Helical" evidence="3">
    <location>
        <begin position="12"/>
        <end position="31"/>
    </location>
</feature>
<dbReference type="InterPro" id="IPR053070">
    <property type="entry name" value="RING-type_E3_ubiquitin-ligase"/>
</dbReference>
<keyword evidence="1" id="KW-0863">Zinc-finger</keyword>
<evidence type="ECO:0000313" key="6">
    <source>
        <dbReference type="Proteomes" id="UP001443914"/>
    </source>
</evidence>
<keyword evidence="6" id="KW-1185">Reference proteome</keyword>
<keyword evidence="3" id="KW-0472">Membrane</keyword>
<feature type="domain" description="RING-type" evidence="4">
    <location>
        <begin position="89"/>
        <end position="131"/>
    </location>
</feature>
<keyword evidence="3" id="KW-0812">Transmembrane</keyword>
<gene>
    <name evidence="5" type="ORF">RND81_12G224600</name>
</gene>
<dbReference type="Proteomes" id="UP001443914">
    <property type="component" value="Unassembled WGS sequence"/>
</dbReference>
<dbReference type="Gene3D" id="3.30.40.10">
    <property type="entry name" value="Zinc/RING finger domain, C3HC4 (zinc finger)"/>
    <property type="match status" value="1"/>
</dbReference>
<feature type="region of interest" description="Disordered" evidence="2">
    <location>
        <begin position="187"/>
        <end position="207"/>
    </location>
</feature>
<keyword evidence="3" id="KW-1133">Transmembrane helix</keyword>
<accession>A0AAW1HE65</accession>
<dbReference type="PROSITE" id="PS50089">
    <property type="entry name" value="ZF_RING_2"/>
    <property type="match status" value="1"/>
</dbReference>
<dbReference type="InterPro" id="IPR013083">
    <property type="entry name" value="Znf_RING/FYVE/PHD"/>
</dbReference>
<dbReference type="SUPFAM" id="SSF57850">
    <property type="entry name" value="RING/U-box"/>
    <property type="match status" value="1"/>
</dbReference>
<dbReference type="EMBL" id="JBDFQZ010000012">
    <property type="protein sequence ID" value="KAK9674304.1"/>
    <property type="molecule type" value="Genomic_DNA"/>
</dbReference>
<dbReference type="GO" id="GO:0008270">
    <property type="term" value="F:zinc ion binding"/>
    <property type="evidence" value="ECO:0007669"/>
    <property type="project" value="UniProtKB-KW"/>
</dbReference>
<organism evidence="5 6">
    <name type="scientific">Saponaria officinalis</name>
    <name type="common">Common soapwort</name>
    <name type="synonym">Lychnis saponaria</name>
    <dbReference type="NCBI Taxonomy" id="3572"/>
    <lineage>
        <taxon>Eukaryota</taxon>
        <taxon>Viridiplantae</taxon>
        <taxon>Streptophyta</taxon>
        <taxon>Embryophyta</taxon>
        <taxon>Tracheophyta</taxon>
        <taxon>Spermatophyta</taxon>
        <taxon>Magnoliopsida</taxon>
        <taxon>eudicotyledons</taxon>
        <taxon>Gunneridae</taxon>
        <taxon>Pentapetalae</taxon>
        <taxon>Caryophyllales</taxon>
        <taxon>Caryophyllaceae</taxon>
        <taxon>Caryophylleae</taxon>
        <taxon>Saponaria</taxon>
    </lineage>
</organism>
<reference evidence="5" key="1">
    <citation type="submission" date="2024-03" db="EMBL/GenBank/DDBJ databases">
        <title>WGS assembly of Saponaria officinalis var. Norfolk2.</title>
        <authorList>
            <person name="Jenkins J."/>
            <person name="Shu S."/>
            <person name="Grimwood J."/>
            <person name="Barry K."/>
            <person name="Goodstein D."/>
            <person name="Schmutz J."/>
            <person name="Leebens-Mack J."/>
            <person name="Osbourn A."/>
        </authorList>
    </citation>
    <scope>NUCLEOTIDE SEQUENCE [LARGE SCALE GENOMIC DNA]</scope>
    <source>
        <strain evidence="5">JIC</strain>
    </source>
</reference>